<keyword evidence="2" id="KW-0677">Repeat</keyword>
<gene>
    <name evidence="4" type="ORF">MICPUCDRAFT_1961</name>
</gene>
<feature type="repeat" description="WD" evidence="3">
    <location>
        <begin position="200"/>
        <end position="231"/>
    </location>
</feature>
<feature type="repeat" description="WD" evidence="3">
    <location>
        <begin position="320"/>
        <end position="351"/>
    </location>
</feature>
<dbReference type="GeneID" id="9688241"/>
<reference evidence="4 5" key="1">
    <citation type="journal article" date="2009" name="Science">
        <title>Green evolution and dynamic adaptations revealed by genomes of the marine picoeukaryotes Micromonas.</title>
        <authorList>
            <person name="Worden A.Z."/>
            <person name="Lee J.H."/>
            <person name="Mock T."/>
            <person name="Rouze P."/>
            <person name="Simmons M.P."/>
            <person name="Aerts A.L."/>
            <person name="Allen A.E."/>
            <person name="Cuvelier M.L."/>
            <person name="Derelle E."/>
            <person name="Everett M.V."/>
            <person name="Foulon E."/>
            <person name="Grimwood J."/>
            <person name="Gundlach H."/>
            <person name="Henrissat B."/>
            <person name="Napoli C."/>
            <person name="McDonald S.M."/>
            <person name="Parker M.S."/>
            <person name="Rombauts S."/>
            <person name="Salamov A."/>
            <person name="Von Dassow P."/>
            <person name="Badger J.H."/>
            <person name="Coutinho P.M."/>
            <person name="Demir E."/>
            <person name="Dubchak I."/>
            <person name="Gentemann C."/>
            <person name="Eikrem W."/>
            <person name="Gready J.E."/>
            <person name="John U."/>
            <person name="Lanier W."/>
            <person name="Lindquist E.A."/>
            <person name="Lucas S."/>
            <person name="Mayer K.F."/>
            <person name="Moreau H."/>
            <person name="Not F."/>
            <person name="Otillar R."/>
            <person name="Panaud O."/>
            <person name="Pangilinan J."/>
            <person name="Paulsen I."/>
            <person name="Piegu B."/>
            <person name="Poliakov A."/>
            <person name="Robbens S."/>
            <person name="Schmutz J."/>
            <person name="Toulza E."/>
            <person name="Wyss T."/>
            <person name="Zelensky A."/>
            <person name="Zhou K."/>
            <person name="Armbrust E.V."/>
            <person name="Bhattacharya D."/>
            <person name="Goodenough U.W."/>
            <person name="Van de Peer Y."/>
            <person name="Grigoriev I.V."/>
        </authorList>
    </citation>
    <scope>NUCLEOTIDE SEQUENCE [LARGE SCALE GENOMIC DNA]</scope>
    <source>
        <strain evidence="4 5">CCMP1545</strain>
    </source>
</reference>
<evidence type="ECO:0000256" key="2">
    <source>
        <dbReference type="ARBA" id="ARBA00022737"/>
    </source>
</evidence>
<evidence type="ECO:0000256" key="1">
    <source>
        <dbReference type="ARBA" id="ARBA00022574"/>
    </source>
</evidence>
<dbReference type="AlphaFoldDB" id="C1N4J4"/>
<organism evidence="5">
    <name type="scientific">Micromonas pusilla (strain CCMP1545)</name>
    <name type="common">Picoplanktonic green alga</name>
    <dbReference type="NCBI Taxonomy" id="564608"/>
    <lineage>
        <taxon>Eukaryota</taxon>
        <taxon>Viridiplantae</taxon>
        <taxon>Chlorophyta</taxon>
        <taxon>Mamiellophyceae</taxon>
        <taxon>Mamiellales</taxon>
        <taxon>Mamiellaceae</taxon>
        <taxon>Micromonas</taxon>
    </lineage>
</organism>
<feature type="repeat" description="WD" evidence="3">
    <location>
        <begin position="232"/>
        <end position="273"/>
    </location>
</feature>
<feature type="repeat" description="WD" evidence="3">
    <location>
        <begin position="150"/>
        <end position="191"/>
    </location>
</feature>
<dbReference type="PRINTS" id="PR00320">
    <property type="entry name" value="GPROTEINBRPT"/>
</dbReference>
<accession>C1N4J4</accession>
<evidence type="ECO:0000256" key="3">
    <source>
        <dbReference type="PROSITE-ProRule" id="PRU00221"/>
    </source>
</evidence>
<dbReference type="InterPro" id="IPR045245">
    <property type="entry name" value="Pfs2-like"/>
</dbReference>
<dbReference type="Pfam" id="PF00400">
    <property type="entry name" value="WD40"/>
    <property type="match status" value="7"/>
</dbReference>
<evidence type="ECO:0000313" key="4">
    <source>
        <dbReference type="EMBL" id="EEH52948.1"/>
    </source>
</evidence>
<proteinExistence type="predicted"/>
<dbReference type="GO" id="GO:0031124">
    <property type="term" value="P:mRNA 3'-end processing"/>
    <property type="evidence" value="ECO:0007669"/>
    <property type="project" value="InterPro"/>
</dbReference>
<sequence>RKPVQRRTIDHSATAVRHVESRVYQKNLWDNEMLQPTSGAMLDFLPPVAYAHLPATSFATKFVHVSTNKIRTPVNVATFTPDGRRLLTCSQNGEFTLWNGMSFNFETILQAHNCAIRACVFSHNENWFLSGDDAGVVKYWQTNLNNMKQIKAHDEPVRALAFAPTDLKFCSCSDDTTVKVWDFARAAAVHALSGHGGDCVDWHPSKALLASGGKDSLVKLWDAKGGKCVGTLHDHKNQVTCLRWNVNGNWFVTGCKDQTLKVHDVRTMREIECFKGHTRDVTSVAWHPQHETLLASGGYDGSINYWIVGSGSEDAAATIKGGHEAAVWSLNWHPAGHVLCSGSNDNTTKFWCRNRPGEVPRD</sequence>
<keyword evidence="5" id="KW-1185">Reference proteome</keyword>
<dbReference type="Gene3D" id="2.130.10.10">
    <property type="entry name" value="YVTN repeat-like/Quinoprotein amine dehydrogenase"/>
    <property type="match status" value="2"/>
</dbReference>
<dbReference type="OrthoDB" id="16717at2759"/>
<protein>
    <submittedName>
        <fullName evidence="4">Predicted protein</fullName>
    </submittedName>
</protein>
<feature type="repeat" description="WD" evidence="3">
    <location>
        <begin position="274"/>
        <end position="306"/>
    </location>
</feature>
<keyword evidence="1 3" id="KW-0853">WD repeat</keyword>
<dbReference type="CDD" id="cd00200">
    <property type="entry name" value="WD40"/>
    <property type="match status" value="1"/>
</dbReference>
<feature type="non-terminal residue" evidence="4">
    <location>
        <position position="1"/>
    </location>
</feature>
<dbReference type="EMBL" id="GG663747">
    <property type="protein sequence ID" value="EEH52948.1"/>
    <property type="molecule type" value="Genomic_DNA"/>
</dbReference>
<dbReference type="eggNOG" id="KOG0284">
    <property type="taxonomic scope" value="Eukaryota"/>
</dbReference>
<dbReference type="PROSITE" id="PS50294">
    <property type="entry name" value="WD_REPEATS_REGION"/>
    <property type="match status" value="4"/>
</dbReference>
<feature type="repeat" description="WD" evidence="3">
    <location>
        <begin position="109"/>
        <end position="150"/>
    </location>
</feature>
<dbReference type="OMA" id="HHWDVKS"/>
<dbReference type="InterPro" id="IPR036322">
    <property type="entry name" value="WD40_repeat_dom_sf"/>
</dbReference>
<feature type="non-terminal residue" evidence="4">
    <location>
        <position position="362"/>
    </location>
</feature>
<dbReference type="PANTHER" id="PTHR22836">
    <property type="entry name" value="WD40 REPEAT PROTEIN"/>
    <property type="match status" value="1"/>
</dbReference>
<dbReference type="InterPro" id="IPR015943">
    <property type="entry name" value="WD40/YVTN_repeat-like_dom_sf"/>
</dbReference>
<dbReference type="RefSeq" id="XP_003063009.1">
    <property type="nucleotide sequence ID" value="XM_003062963.1"/>
</dbReference>
<dbReference type="PANTHER" id="PTHR22836:SF0">
    <property type="entry name" value="PRE-MRNA 3' END PROCESSING PROTEIN WDR33"/>
    <property type="match status" value="1"/>
</dbReference>
<dbReference type="SUPFAM" id="SSF50978">
    <property type="entry name" value="WD40 repeat-like"/>
    <property type="match status" value="1"/>
</dbReference>
<dbReference type="InterPro" id="IPR001680">
    <property type="entry name" value="WD40_rpt"/>
</dbReference>
<dbReference type="GO" id="GO:0005847">
    <property type="term" value="C:mRNA cleavage and polyadenylation specificity factor complex"/>
    <property type="evidence" value="ECO:0007669"/>
    <property type="project" value="TreeGrafter"/>
</dbReference>
<evidence type="ECO:0000313" key="5">
    <source>
        <dbReference type="Proteomes" id="UP000001876"/>
    </source>
</evidence>
<dbReference type="STRING" id="564608.C1N4J4"/>
<dbReference type="SMART" id="SM00320">
    <property type="entry name" value="WD40"/>
    <property type="match status" value="7"/>
</dbReference>
<dbReference type="Proteomes" id="UP000001876">
    <property type="component" value="Unassembled WGS sequence"/>
</dbReference>
<dbReference type="InterPro" id="IPR020472">
    <property type="entry name" value="WD40_PAC1"/>
</dbReference>
<name>C1N4J4_MICPC</name>
<dbReference type="KEGG" id="mpp:MICPUCDRAFT_1961"/>
<dbReference type="PROSITE" id="PS50082">
    <property type="entry name" value="WD_REPEATS_2"/>
    <property type="match status" value="6"/>
</dbReference>